<keyword evidence="3" id="KW-1185">Reference proteome</keyword>
<feature type="region of interest" description="Disordered" evidence="1">
    <location>
        <begin position="329"/>
        <end position="372"/>
    </location>
</feature>
<proteinExistence type="predicted"/>
<protein>
    <submittedName>
        <fullName evidence="2">Uncharacterized protein</fullName>
    </submittedName>
</protein>
<dbReference type="PANTHER" id="PTHR38887">
    <property type="entry name" value="CHROMOSOME 21, WHOLE GENOME SHOTGUN SEQUENCE"/>
    <property type="match status" value="1"/>
</dbReference>
<feature type="compositionally biased region" description="Polar residues" evidence="1">
    <location>
        <begin position="347"/>
        <end position="360"/>
    </location>
</feature>
<evidence type="ECO:0000256" key="1">
    <source>
        <dbReference type="SAM" id="MobiDB-lite"/>
    </source>
</evidence>
<evidence type="ECO:0000313" key="3">
    <source>
        <dbReference type="Proteomes" id="UP000235786"/>
    </source>
</evidence>
<dbReference type="EMBL" id="KZ613955">
    <property type="protein sequence ID" value="PMD33841.1"/>
    <property type="molecule type" value="Genomic_DNA"/>
</dbReference>
<organism evidence="2 3">
    <name type="scientific">Hyaloscypha variabilis (strain UAMH 11265 / GT02V1 / F)</name>
    <name type="common">Meliniomyces variabilis</name>
    <dbReference type="NCBI Taxonomy" id="1149755"/>
    <lineage>
        <taxon>Eukaryota</taxon>
        <taxon>Fungi</taxon>
        <taxon>Dikarya</taxon>
        <taxon>Ascomycota</taxon>
        <taxon>Pezizomycotina</taxon>
        <taxon>Leotiomycetes</taxon>
        <taxon>Helotiales</taxon>
        <taxon>Hyaloscyphaceae</taxon>
        <taxon>Hyaloscypha</taxon>
        <taxon>Hyaloscypha variabilis</taxon>
    </lineage>
</organism>
<accession>A0A2J6R5P8</accession>
<dbReference type="InterPro" id="IPR053221">
    <property type="entry name" value="Burnettramic_acid_biosynth"/>
</dbReference>
<dbReference type="Proteomes" id="UP000235786">
    <property type="component" value="Unassembled WGS sequence"/>
</dbReference>
<evidence type="ECO:0000313" key="2">
    <source>
        <dbReference type="EMBL" id="PMD33841.1"/>
    </source>
</evidence>
<sequence length="510" mass="57148">MPIIGLLAVGVSLAIDKYQERQASRNTEADSQDPRNGFSTGITSPEIERRREEEAFNELQNYADFQKALSSKVLDELSRDDSHEAPYSTPNFNAISNRSLGNQWYNPSDGARYTTRGQLPCPIIISQKDPGFDGPGWVRTYSPALMDCGIPQQSFLKFLDSFNESLQFFPDMEAVNVAAIESGIGWRDKSTNLSTAIPNAIRLAKDAQLGREQETFLDHANLSFFSPRGLFAMVITSNHKDLSPILTINVFEAPVPNMSEPNTQDSNFDDMDYGEMTLNFSKTKQARPQRSNKLQKMSNFISDYSDRRAQIQPTSPSNNLPIFSLISSISNGRESKKDSRKRRHQRFQQARPTSRASGVSSPEIPFGVTKVGKPSASVRGIMEKMRRDDGDDEDAEKHVRDAEIQTGALYLVIVNDPGNDRDIPHHSEIYDDPSFSIDPSLDKGKGKESSWYMPNAGGEGLSVKPTFDNLPFEEVDEEDLPPRYSSIHPQHRARVQAWREQNSGPHDPIP</sequence>
<dbReference type="AlphaFoldDB" id="A0A2J6R5P8"/>
<reference evidence="2 3" key="1">
    <citation type="submission" date="2016-04" db="EMBL/GenBank/DDBJ databases">
        <title>A degradative enzymes factory behind the ericoid mycorrhizal symbiosis.</title>
        <authorList>
            <consortium name="DOE Joint Genome Institute"/>
            <person name="Martino E."/>
            <person name="Morin E."/>
            <person name="Grelet G."/>
            <person name="Kuo A."/>
            <person name="Kohler A."/>
            <person name="Daghino S."/>
            <person name="Barry K."/>
            <person name="Choi C."/>
            <person name="Cichocki N."/>
            <person name="Clum A."/>
            <person name="Copeland A."/>
            <person name="Hainaut M."/>
            <person name="Haridas S."/>
            <person name="Labutti K."/>
            <person name="Lindquist E."/>
            <person name="Lipzen A."/>
            <person name="Khouja H.-R."/>
            <person name="Murat C."/>
            <person name="Ohm R."/>
            <person name="Olson A."/>
            <person name="Spatafora J."/>
            <person name="Veneault-Fourrey C."/>
            <person name="Henrissat B."/>
            <person name="Grigoriev I."/>
            <person name="Martin F."/>
            <person name="Perotto S."/>
        </authorList>
    </citation>
    <scope>NUCLEOTIDE SEQUENCE [LARGE SCALE GENOMIC DNA]</scope>
    <source>
        <strain evidence="2 3">F</strain>
    </source>
</reference>
<dbReference type="OrthoDB" id="3433125at2759"/>
<gene>
    <name evidence="2" type="ORF">L207DRAFT_535091</name>
</gene>
<feature type="region of interest" description="Disordered" evidence="1">
    <location>
        <begin position="425"/>
        <end position="510"/>
    </location>
</feature>
<name>A0A2J6R5P8_HYAVF</name>
<feature type="region of interest" description="Disordered" evidence="1">
    <location>
        <begin position="22"/>
        <end position="48"/>
    </location>
</feature>
<dbReference type="PANTHER" id="PTHR38887:SF1">
    <property type="entry name" value="RAS MODIFICATION PROTEIN ERF4"/>
    <property type="match status" value="1"/>
</dbReference>